<reference evidence="10" key="2">
    <citation type="submission" date="2021-04" db="EMBL/GenBank/DDBJ databases">
        <authorList>
            <person name="Gilroy R."/>
        </authorList>
    </citation>
    <scope>NUCLEOTIDE SEQUENCE</scope>
    <source>
        <strain evidence="10">12435</strain>
    </source>
</reference>
<dbReference type="InterPro" id="IPR026816">
    <property type="entry name" value="Flavodoxin_dom"/>
</dbReference>
<dbReference type="InterPro" id="IPR036866">
    <property type="entry name" value="RibonucZ/Hydroxyglut_hydro"/>
</dbReference>
<keyword evidence="5" id="KW-0813">Transport</keyword>
<dbReference type="InterPro" id="IPR048574">
    <property type="entry name" value="RUBY_RBDX"/>
</dbReference>
<proteinExistence type="inferred from homology"/>
<dbReference type="CDD" id="cd00350">
    <property type="entry name" value="rubredoxin_like"/>
    <property type="match status" value="1"/>
</dbReference>
<dbReference type="SUPFAM" id="SSF50475">
    <property type="entry name" value="FMN-binding split barrel"/>
    <property type="match status" value="1"/>
</dbReference>
<evidence type="ECO:0000256" key="7">
    <source>
        <dbReference type="ARBA" id="ARBA00025633"/>
    </source>
</evidence>
<dbReference type="InterPro" id="IPR002563">
    <property type="entry name" value="Flavin_Rdtase-like_dom"/>
</dbReference>
<accession>A0A9D1Q139</accession>
<evidence type="ECO:0000256" key="6">
    <source>
        <dbReference type="ARBA" id="ARBA00022982"/>
    </source>
</evidence>
<dbReference type="SUPFAM" id="SSF57802">
    <property type="entry name" value="Rubredoxin-like"/>
    <property type="match status" value="1"/>
</dbReference>
<dbReference type="Gene3D" id="3.40.50.360">
    <property type="match status" value="1"/>
</dbReference>
<dbReference type="InterPro" id="IPR008254">
    <property type="entry name" value="Flavodoxin/NO_synth"/>
</dbReference>
<dbReference type="SMART" id="SM00849">
    <property type="entry name" value="Lactamase_B"/>
    <property type="match status" value="1"/>
</dbReference>
<dbReference type="Pfam" id="PF19583">
    <property type="entry name" value="ODP"/>
    <property type="match status" value="1"/>
</dbReference>
<dbReference type="GO" id="GO:0016646">
    <property type="term" value="F:oxidoreductase activity, acting on the CH-NH group of donors, NAD or NADP as acceptor"/>
    <property type="evidence" value="ECO:0007669"/>
    <property type="project" value="UniProtKB-ARBA"/>
</dbReference>
<comment type="cofactor">
    <cofactor evidence="1">
        <name>Fe cation</name>
        <dbReference type="ChEBI" id="CHEBI:24875"/>
    </cofactor>
</comment>
<evidence type="ECO:0000256" key="3">
    <source>
        <dbReference type="ARBA" id="ARBA00006098"/>
    </source>
</evidence>
<dbReference type="Gene3D" id="2.30.110.10">
    <property type="entry name" value="Electron Transport, Fmn-binding Protein, Chain A"/>
    <property type="match status" value="1"/>
</dbReference>
<dbReference type="EMBL" id="DXHS01000100">
    <property type="protein sequence ID" value="HIW02926.1"/>
    <property type="molecule type" value="Genomic_DNA"/>
</dbReference>
<dbReference type="InterPro" id="IPR012349">
    <property type="entry name" value="Split_barrel_FMN-bd"/>
</dbReference>
<keyword evidence="6" id="KW-0249">Electron transport</keyword>
<evidence type="ECO:0000259" key="8">
    <source>
        <dbReference type="PROSITE" id="PS50902"/>
    </source>
</evidence>
<comment type="similarity">
    <text evidence="3">In the C-terminal section; belongs to the flavodoxin reductase family.</text>
</comment>
<dbReference type="Pfam" id="PF01613">
    <property type="entry name" value="Flavin_Reduct"/>
    <property type="match status" value="1"/>
</dbReference>
<dbReference type="PROSITE" id="PS50902">
    <property type="entry name" value="FLAVODOXIN_LIKE"/>
    <property type="match status" value="1"/>
</dbReference>
<dbReference type="Proteomes" id="UP000823990">
    <property type="component" value="Unassembled WGS sequence"/>
</dbReference>
<feature type="domain" description="Flavodoxin-like" evidence="8">
    <location>
        <begin position="244"/>
        <end position="384"/>
    </location>
</feature>
<evidence type="ECO:0000256" key="2">
    <source>
        <dbReference type="ARBA" id="ARBA00001965"/>
    </source>
</evidence>
<dbReference type="InterPro" id="IPR024934">
    <property type="entry name" value="Rubredoxin-like_dom"/>
</dbReference>
<dbReference type="InterPro" id="IPR051285">
    <property type="entry name" value="NADH_oxidoreductase_modular"/>
</dbReference>
<reference evidence="10" key="1">
    <citation type="journal article" date="2021" name="PeerJ">
        <title>Extensive microbial diversity within the chicken gut microbiome revealed by metagenomics and culture.</title>
        <authorList>
            <person name="Gilroy R."/>
            <person name="Ravi A."/>
            <person name="Getino M."/>
            <person name="Pursley I."/>
            <person name="Horton D.L."/>
            <person name="Alikhan N.F."/>
            <person name="Baker D."/>
            <person name="Gharbi K."/>
            <person name="Hall N."/>
            <person name="Watson M."/>
            <person name="Adriaenssens E.M."/>
            <person name="Foster-Nyarko E."/>
            <person name="Jarju S."/>
            <person name="Secka A."/>
            <person name="Antonio M."/>
            <person name="Oren A."/>
            <person name="Chaudhuri R.R."/>
            <person name="La Ragione R."/>
            <person name="Hildebrand F."/>
            <person name="Pallen M.J."/>
        </authorList>
    </citation>
    <scope>NUCLEOTIDE SEQUENCE</scope>
    <source>
        <strain evidence="10">12435</strain>
    </source>
</reference>
<dbReference type="PANTHER" id="PTHR32145:SF20">
    <property type="entry name" value="FLAVOPROTEIN"/>
    <property type="match status" value="1"/>
</dbReference>
<dbReference type="PROSITE" id="PS50903">
    <property type="entry name" value="RUBREDOXIN_LIKE"/>
    <property type="match status" value="1"/>
</dbReference>
<evidence type="ECO:0000256" key="5">
    <source>
        <dbReference type="ARBA" id="ARBA00022448"/>
    </source>
</evidence>
<evidence type="ECO:0000256" key="1">
    <source>
        <dbReference type="ARBA" id="ARBA00001962"/>
    </source>
</evidence>
<name>A0A9D1Q139_9FIRM</name>
<dbReference type="SUPFAM" id="SSF56281">
    <property type="entry name" value="Metallo-hydrolase/oxidoreductase"/>
    <property type="match status" value="1"/>
</dbReference>
<comment type="similarity">
    <text evidence="4">In the N-terminal section; belongs to the zinc metallo-hydrolase group 3 family.</text>
</comment>
<dbReference type="Pfam" id="PF12724">
    <property type="entry name" value="Flavodoxin_5"/>
    <property type="match status" value="1"/>
</dbReference>
<evidence type="ECO:0000259" key="9">
    <source>
        <dbReference type="PROSITE" id="PS50903"/>
    </source>
</evidence>
<dbReference type="InterPro" id="IPR001279">
    <property type="entry name" value="Metallo-B-lactamas"/>
</dbReference>
<dbReference type="Pfam" id="PF21349">
    <property type="entry name" value="RUBY_RBDX"/>
    <property type="match status" value="1"/>
</dbReference>
<gene>
    <name evidence="10" type="ORF">H9892_06260</name>
</gene>
<sequence>MYKVTDDILYVGVDDKKIDLFEGQYKVPKGMSYNSYVITDEKIAVMDTVDRNFGHEWLDNLEKALGGRAPDYLVVQHMEPDHSANIKNFADRYPTAKIVGNLKTFVMMKQFFGTDFEERKLEVKEGDVLDLGKHKLTFVFAPMVHWPEVMVTFDTASGTLFSADGFGKFGASDADEPWADEARRYYIGIVGKYGVQVQNLLKKAAALDIKRICPLHGPVLDSDLGYYLDLYDTWSGYRPEREGVFIAYTSVYGNTKKAVEQLENKLLAKGCPKVVVKDLARSDMSECVMNAFMYDKVVFATTTYNGEIFPFMHTFITELVERGWKDRTAAFVENGTWAPMAAKVMKKMLEPMKGITYADTTVTIRSAVNAETGEKLDALASELCRDYIARDDKLADKNDLTALFKIGYGLYVLTSGENGKDNGMIVNTVSQVTSTPNRIAVCINKDNYTHHLVKRTGIMNVNCLSEDAPFSVFERYGFASGRNKDKFEGVNVLRSDNGLVYLPEYINSFMSLKVESYVDLGTHGLFICSVTEARVMNDRPTMTYTYYHEHVKPRPKTDGVKGWVCKICGYIYEGEELPEDFVCPLCKHGASDFEKIV</sequence>
<evidence type="ECO:0000313" key="10">
    <source>
        <dbReference type="EMBL" id="HIW02926.1"/>
    </source>
</evidence>
<dbReference type="AlphaFoldDB" id="A0A9D1Q139"/>
<dbReference type="GO" id="GO:0016651">
    <property type="term" value="F:oxidoreductase activity, acting on NAD(P)H"/>
    <property type="evidence" value="ECO:0007669"/>
    <property type="project" value="UniProtKB-ARBA"/>
</dbReference>
<evidence type="ECO:0000256" key="4">
    <source>
        <dbReference type="ARBA" id="ARBA00007121"/>
    </source>
</evidence>
<dbReference type="InterPro" id="IPR029039">
    <property type="entry name" value="Flavoprotein-like_sf"/>
</dbReference>
<dbReference type="Gene3D" id="3.60.15.10">
    <property type="entry name" value="Ribonuclease Z/Hydroxyacylglutathione hydrolase-like"/>
    <property type="match status" value="1"/>
</dbReference>
<dbReference type="Gene3D" id="2.20.28.10">
    <property type="match status" value="1"/>
</dbReference>
<dbReference type="PANTHER" id="PTHR32145">
    <property type="entry name" value="DIFLAVIN FLAVOPROTEIN A 2-RELATED"/>
    <property type="match status" value="1"/>
</dbReference>
<comment type="function">
    <text evidence="7">Mediates electron transfer from NADH to oxygen, reducing it to water. This modular protein has 3 redox cofactors, in other organisms the same activity requires 2 or 3 proteins.</text>
</comment>
<dbReference type="GO" id="GO:0010181">
    <property type="term" value="F:FMN binding"/>
    <property type="evidence" value="ECO:0007669"/>
    <property type="project" value="InterPro"/>
</dbReference>
<comment type="caution">
    <text evidence="10">The sequence shown here is derived from an EMBL/GenBank/DDBJ whole genome shotgun (WGS) entry which is preliminary data.</text>
</comment>
<dbReference type="CDD" id="cd07709">
    <property type="entry name" value="flavodiiron_proteins_MBL-fold"/>
    <property type="match status" value="1"/>
</dbReference>
<dbReference type="InterPro" id="IPR045761">
    <property type="entry name" value="ODP_dom"/>
</dbReference>
<feature type="domain" description="Rubredoxin-like" evidence="9">
    <location>
        <begin position="560"/>
        <end position="596"/>
    </location>
</feature>
<organism evidence="10 11">
    <name type="scientific">Candidatus Protoclostridium stercorigallinarum</name>
    <dbReference type="NCBI Taxonomy" id="2838741"/>
    <lineage>
        <taxon>Bacteria</taxon>
        <taxon>Bacillati</taxon>
        <taxon>Bacillota</taxon>
        <taxon>Clostridia</taxon>
        <taxon>Candidatus Protoclostridium</taxon>
    </lineage>
</organism>
<evidence type="ECO:0000313" key="11">
    <source>
        <dbReference type="Proteomes" id="UP000823990"/>
    </source>
</evidence>
<protein>
    <submittedName>
        <fullName evidence="10">Flavin reductase</fullName>
    </submittedName>
</protein>
<dbReference type="SUPFAM" id="SSF52218">
    <property type="entry name" value="Flavoproteins"/>
    <property type="match status" value="1"/>
</dbReference>
<dbReference type="GO" id="GO:0005506">
    <property type="term" value="F:iron ion binding"/>
    <property type="evidence" value="ECO:0007669"/>
    <property type="project" value="InterPro"/>
</dbReference>
<dbReference type="SMART" id="SM00903">
    <property type="entry name" value="Flavin_Reduct"/>
    <property type="match status" value="1"/>
</dbReference>
<comment type="cofactor">
    <cofactor evidence="2">
        <name>Fe(3+)</name>
        <dbReference type="ChEBI" id="CHEBI:29034"/>
    </cofactor>
</comment>